<keyword evidence="3" id="KW-1185">Reference proteome</keyword>
<comment type="caution">
    <text evidence="2">The sequence shown here is derived from an EMBL/GenBank/DDBJ whole genome shotgun (WGS) entry which is preliminary data.</text>
</comment>
<proteinExistence type="predicted"/>
<dbReference type="EMBL" id="JAEAOA010002358">
    <property type="protein sequence ID" value="KAK3603792.1"/>
    <property type="molecule type" value="Genomic_DNA"/>
</dbReference>
<protein>
    <submittedName>
        <fullName evidence="2">Uncharacterized protein</fullName>
    </submittedName>
</protein>
<reference evidence="2" key="1">
    <citation type="journal article" date="2021" name="Genome Biol. Evol.">
        <title>A High-Quality Reference Genome for a Parasitic Bivalve with Doubly Uniparental Inheritance (Bivalvia: Unionida).</title>
        <authorList>
            <person name="Smith C.H."/>
        </authorList>
    </citation>
    <scope>NUCLEOTIDE SEQUENCE</scope>
    <source>
        <strain evidence="2">CHS0354</strain>
    </source>
</reference>
<feature type="region of interest" description="Disordered" evidence="1">
    <location>
        <begin position="1"/>
        <end position="38"/>
    </location>
</feature>
<evidence type="ECO:0000256" key="1">
    <source>
        <dbReference type="SAM" id="MobiDB-lite"/>
    </source>
</evidence>
<accession>A0AAE0T4R4</accession>
<name>A0AAE0T4R4_9BIVA</name>
<organism evidence="2 3">
    <name type="scientific">Potamilus streckersoni</name>
    <dbReference type="NCBI Taxonomy" id="2493646"/>
    <lineage>
        <taxon>Eukaryota</taxon>
        <taxon>Metazoa</taxon>
        <taxon>Spiralia</taxon>
        <taxon>Lophotrochozoa</taxon>
        <taxon>Mollusca</taxon>
        <taxon>Bivalvia</taxon>
        <taxon>Autobranchia</taxon>
        <taxon>Heteroconchia</taxon>
        <taxon>Palaeoheterodonta</taxon>
        <taxon>Unionida</taxon>
        <taxon>Unionoidea</taxon>
        <taxon>Unionidae</taxon>
        <taxon>Ambleminae</taxon>
        <taxon>Lampsilini</taxon>
        <taxon>Potamilus</taxon>
    </lineage>
</organism>
<gene>
    <name evidence="2" type="ORF">CHS0354_042792</name>
</gene>
<reference evidence="2" key="3">
    <citation type="submission" date="2023-05" db="EMBL/GenBank/DDBJ databases">
        <authorList>
            <person name="Smith C.H."/>
        </authorList>
    </citation>
    <scope>NUCLEOTIDE SEQUENCE</scope>
    <source>
        <strain evidence="2">CHS0354</strain>
        <tissue evidence="2">Mantle</tissue>
    </source>
</reference>
<dbReference type="AlphaFoldDB" id="A0AAE0T4R4"/>
<sequence>MDQLQLASKRNRQPQCQKDNPPKRPLHKRNEISGQMKAWERDHRVNEISGQVRAGKRGLLLLPSPKRRKEKERLSLGTSRFFLGRSSGQRNKWTGEGRGTRSTFASSLPTEAKEKNKGLYVHLASSSEEQRVLYIVKGGVYISAL</sequence>
<evidence type="ECO:0000313" key="2">
    <source>
        <dbReference type="EMBL" id="KAK3603792.1"/>
    </source>
</evidence>
<reference evidence="2" key="2">
    <citation type="journal article" date="2021" name="Genome Biol. Evol.">
        <title>Developing a high-quality reference genome for a parasitic bivalve with doubly uniparental inheritance (Bivalvia: Unionida).</title>
        <authorList>
            <person name="Smith C.H."/>
        </authorList>
    </citation>
    <scope>NUCLEOTIDE SEQUENCE</scope>
    <source>
        <strain evidence="2">CHS0354</strain>
        <tissue evidence="2">Mantle</tissue>
    </source>
</reference>
<feature type="compositionally biased region" description="Polar residues" evidence="1">
    <location>
        <begin position="1"/>
        <end position="18"/>
    </location>
</feature>
<evidence type="ECO:0000313" key="3">
    <source>
        <dbReference type="Proteomes" id="UP001195483"/>
    </source>
</evidence>
<dbReference type="Proteomes" id="UP001195483">
    <property type="component" value="Unassembled WGS sequence"/>
</dbReference>